<reference evidence="10 11" key="1">
    <citation type="submission" date="2019-06" db="EMBL/GenBank/DDBJ databases">
        <title>A novel bacterium of genus Marinomonas, isolated from coastal sand.</title>
        <authorList>
            <person name="Huang H."/>
            <person name="Mo K."/>
            <person name="Hu Y."/>
        </authorList>
    </citation>
    <scope>NUCLEOTIDE SEQUENCE [LARGE SCALE GENOMIC DNA]</scope>
    <source>
        <strain evidence="10 11">HB171799</strain>
    </source>
</reference>
<evidence type="ECO:0000256" key="3">
    <source>
        <dbReference type="ARBA" id="ARBA00022448"/>
    </source>
</evidence>
<evidence type="ECO:0000313" key="11">
    <source>
        <dbReference type="Proteomes" id="UP000315901"/>
    </source>
</evidence>
<evidence type="ECO:0000256" key="5">
    <source>
        <dbReference type="ARBA" id="ARBA00022692"/>
    </source>
</evidence>
<keyword evidence="4 8" id="KW-1003">Cell membrane</keyword>
<keyword evidence="5 8" id="KW-0812">Transmembrane</keyword>
<dbReference type="PANTHER" id="PTHR30294:SF29">
    <property type="entry name" value="MULTIDRUG ABC TRANSPORTER PERMEASE YBHS-RELATED"/>
    <property type="match status" value="1"/>
</dbReference>
<dbReference type="Gene3D" id="3.40.1710.10">
    <property type="entry name" value="abc type-2 transporter like domain"/>
    <property type="match status" value="1"/>
</dbReference>
<feature type="domain" description="ABC transmembrane type-2" evidence="9">
    <location>
        <begin position="143"/>
        <end position="368"/>
    </location>
</feature>
<dbReference type="RefSeq" id="WP_140591650.1">
    <property type="nucleotide sequence ID" value="NZ_VFRR01000066.1"/>
</dbReference>
<dbReference type="PRINTS" id="PR00164">
    <property type="entry name" value="ABC2TRNSPORT"/>
</dbReference>
<feature type="transmembrane region" description="Helical" evidence="8">
    <location>
        <begin position="21"/>
        <end position="41"/>
    </location>
</feature>
<dbReference type="GO" id="GO:0043190">
    <property type="term" value="C:ATP-binding cassette (ABC) transporter complex"/>
    <property type="evidence" value="ECO:0007669"/>
    <property type="project" value="InterPro"/>
</dbReference>
<gene>
    <name evidence="10" type="ORF">FJM67_16430</name>
</gene>
<dbReference type="InterPro" id="IPR013525">
    <property type="entry name" value="ABC2_TM"/>
</dbReference>
<protein>
    <recommendedName>
        <fullName evidence="8">Transport permease protein</fullName>
    </recommendedName>
</protein>
<comment type="similarity">
    <text evidence="2 8">Belongs to the ABC-2 integral membrane protein family.</text>
</comment>
<name>A0A501WBC9_9GAMM</name>
<accession>A0A501WBC9</accession>
<dbReference type="Pfam" id="PF12698">
    <property type="entry name" value="ABC2_membrane_3"/>
    <property type="match status" value="1"/>
</dbReference>
<dbReference type="EMBL" id="VFRR01000066">
    <property type="protein sequence ID" value="TPE45680.1"/>
    <property type="molecule type" value="Genomic_DNA"/>
</dbReference>
<dbReference type="OrthoDB" id="9808686at2"/>
<evidence type="ECO:0000256" key="7">
    <source>
        <dbReference type="ARBA" id="ARBA00023136"/>
    </source>
</evidence>
<feature type="transmembrane region" description="Helical" evidence="8">
    <location>
        <begin position="257"/>
        <end position="277"/>
    </location>
</feature>
<evidence type="ECO:0000256" key="6">
    <source>
        <dbReference type="ARBA" id="ARBA00022989"/>
    </source>
</evidence>
<comment type="subcellular location">
    <subcellularLocation>
        <location evidence="8">Cell inner membrane</location>
        <topology evidence="8">Multi-pass membrane protein</topology>
    </subcellularLocation>
    <subcellularLocation>
        <location evidence="1">Cell membrane</location>
        <topology evidence="1">Multi-pass membrane protein</topology>
    </subcellularLocation>
</comment>
<evidence type="ECO:0000256" key="1">
    <source>
        <dbReference type="ARBA" id="ARBA00004651"/>
    </source>
</evidence>
<keyword evidence="3 8" id="KW-0813">Transport</keyword>
<dbReference type="GO" id="GO:0140359">
    <property type="term" value="F:ABC-type transporter activity"/>
    <property type="evidence" value="ECO:0007669"/>
    <property type="project" value="InterPro"/>
</dbReference>
<keyword evidence="6 8" id="KW-1133">Transmembrane helix</keyword>
<evidence type="ECO:0000313" key="10">
    <source>
        <dbReference type="EMBL" id="TPE45680.1"/>
    </source>
</evidence>
<proteinExistence type="inferred from homology"/>
<feature type="transmembrane region" description="Helical" evidence="8">
    <location>
        <begin position="225"/>
        <end position="245"/>
    </location>
</feature>
<evidence type="ECO:0000256" key="2">
    <source>
        <dbReference type="ARBA" id="ARBA00007783"/>
    </source>
</evidence>
<dbReference type="InterPro" id="IPR051449">
    <property type="entry name" value="ABC-2_transporter_component"/>
</dbReference>
<organism evidence="10 11">
    <name type="scientific">Maribrevibacterium harenarium</name>
    <dbReference type="NCBI Taxonomy" id="2589817"/>
    <lineage>
        <taxon>Bacteria</taxon>
        <taxon>Pseudomonadati</taxon>
        <taxon>Pseudomonadota</taxon>
        <taxon>Gammaproteobacteria</taxon>
        <taxon>Oceanospirillales</taxon>
        <taxon>Oceanospirillaceae</taxon>
        <taxon>Maribrevibacterium</taxon>
    </lineage>
</organism>
<keyword evidence="7 8" id="KW-0472">Membrane</keyword>
<dbReference type="Proteomes" id="UP000315901">
    <property type="component" value="Unassembled WGS sequence"/>
</dbReference>
<evidence type="ECO:0000259" key="9">
    <source>
        <dbReference type="PROSITE" id="PS51012"/>
    </source>
</evidence>
<feature type="transmembrane region" description="Helical" evidence="8">
    <location>
        <begin position="347"/>
        <end position="365"/>
    </location>
</feature>
<keyword evidence="11" id="KW-1185">Reference proteome</keyword>
<sequence>MLARVWAVFIKELKQLSRDRMTFGMIVMIPLVQLMLFGYAINTDARHIPVGLVDFAGNQQSRAIIGALEATQAVNFTKVFYSAEQAQQALTQGSVKAVLILPADMPRRIVDKNNLSIDSQPIGQWLVDGSDTVITGTIKGLRNFPLAETQGQAYTPIAPTFAVTTFFNPEQRSVVNIVPGLLGIILTMTMILFTSAAIVREREHGNMEFLITTPIRPFELMLGKIIPYVVVGLIQVTIILTMGYLVFDVPVRGGLDALFGAALLFIFASLTLGLVISTIAKTQLQAMQLTVFILLPSILLSGFMFPYEAMPEPAQWIAEGLPATHFMRMVRGVVLRDAELFSLQADALWLLAFTGIGLVVASVRFRKKLG</sequence>
<feature type="transmembrane region" description="Helical" evidence="8">
    <location>
        <begin position="289"/>
        <end position="307"/>
    </location>
</feature>
<dbReference type="AlphaFoldDB" id="A0A501WBC9"/>
<dbReference type="InterPro" id="IPR047817">
    <property type="entry name" value="ABC2_TM_bact-type"/>
</dbReference>
<evidence type="ECO:0000256" key="8">
    <source>
        <dbReference type="RuleBase" id="RU361157"/>
    </source>
</evidence>
<dbReference type="PANTHER" id="PTHR30294">
    <property type="entry name" value="MEMBRANE COMPONENT OF ABC TRANSPORTER YHHJ-RELATED"/>
    <property type="match status" value="1"/>
</dbReference>
<comment type="caution">
    <text evidence="10">The sequence shown here is derived from an EMBL/GenBank/DDBJ whole genome shotgun (WGS) entry which is preliminary data.</text>
</comment>
<evidence type="ECO:0000256" key="4">
    <source>
        <dbReference type="ARBA" id="ARBA00022475"/>
    </source>
</evidence>
<dbReference type="InterPro" id="IPR000412">
    <property type="entry name" value="ABC_2_transport"/>
</dbReference>
<feature type="transmembrane region" description="Helical" evidence="8">
    <location>
        <begin position="177"/>
        <end position="199"/>
    </location>
</feature>
<dbReference type="PROSITE" id="PS51012">
    <property type="entry name" value="ABC_TM2"/>
    <property type="match status" value="1"/>
</dbReference>